<dbReference type="InterPro" id="IPR001611">
    <property type="entry name" value="Leu-rich_rpt"/>
</dbReference>
<dbReference type="InterPro" id="IPR025875">
    <property type="entry name" value="Leu-rich_rpt_4"/>
</dbReference>
<dbReference type="InterPro" id="IPR050836">
    <property type="entry name" value="SDS22/Internalin_LRR"/>
</dbReference>
<dbReference type="RefSeq" id="XP_067753745.1">
    <property type="nucleotide sequence ID" value="XM_067897588.1"/>
</dbReference>
<dbReference type="PROSITE" id="PS51450">
    <property type="entry name" value="LRR"/>
    <property type="match status" value="8"/>
</dbReference>
<dbReference type="GeneID" id="94287665"/>
<keyword evidence="1" id="KW-0433">Leucine-rich repeat</keyword>
<feature type="region of interest" description="Disordered" evidence="3">
    <location>
        <begin position="378"/>
        <end position="397"/>
    </location>
</feature>
<gene>
    <name evidence="4" type="ORF">JKF63_01541</name>
</gene>
<dbReference type="EMBL" id="JAFJZO010000035">
    <property type="protein sequence ID" value="KAG5492961.1"/>
    <property type="molecule type" value="Genomic_DNA"/>
</dbReference>
<dbReference type="SMART" id="SM00364">
    <property type="entry name" value="LRR_BAC"/>
    <property type="match status" value="9"/>
</dbReference>
<dbReference type="SUPFAM" id="SSF52075">
    <property type="entry name" value="Outer arm dynein light chain 1"/>
    <property type="match status" value="1"/>
</dbReference>
<evidence type="ECO:0000256" key="1">
    <source>
        <dbReference type="ARBA" id="ARBA00022614"/>
    </source>
</evidence>
<organism evidence="4 5">
    <name type="scientific">Porcisia hertigi</name>
    <dbReference type="NCBI Taxonomy" id="2761500"/>
    <lineage>
        <taxon>Eukaryota</taxon>
        <taxon>Discoba</taxon>
        <taxon>Euglenozoa</taxon>
        <taxon>Kinetoplastea</taxon>
        <taxon>Metakinetoplastina</taxon>
        <taxon>Trypanosomatida</taxon>
        <taxon>Trypanosomatidae</taxon>
        <taxon>Leishmaniinae</taxon>
        <taxon>Porcisia</taxon>
    </lineage>
</organism>
<evidence type="ECO:0000256" key="3">
    <source>
        <dbReference type="SAM" id="MobiDB-lite"/>
    </source>
</evidence>
<dbReference type="PRINTS" id="PR00019">
    <property type="entry name" value="LEURICHRPT"/>
</dbReference>
<dbReference type="KEGG" id="phet:94287665"/>
<dbReference type="SMART" id="SM00365">
    <property type="entry name" value="LRR_SD22"/>
    <property type="match status" value="8"/>
</dbReference>
<comment type="caution">
    <text evidence="4">The sequence shown here is derived from an EMBL/GenBank/DDBJ whole genome shotgun (WGS) entry which is preliminary data.</text>
</comment>
<dbReference type="Pfam" id="PF13855">
    <property type="entry name" value="LRR_8"/>
    <property type="match status" value="3"/>
</dbReference>
<dbReference type="Gene3D" id="3.80.10.10">
    <property type="entry name" value="Ribonuclease Inhibitor"/>
    <property type="match status" value="8"/>
</dbReference>
<evidence type="ECO:0000313" key="5">
    <source>
        <dbReference type="Proteomes" id="UP000674318"/>
    </source>
</evidence>
<dbReference type="OrthoDB" id="1517790at2759"/>
<keyword evidence="2" id="KW-0677">Repeat</keyword>
<dbReference type="Proteomes" id="UP000674318">
    <property type="component" value="Chromosome 35"/>
</dbReference>
<evidence type="ECO:0008006" key="6">
    <source>
        <dbReference type="Google" id="ProtNLM"/>
    </source>
</evidence>
<dbReference type="PANTHER" id="PTHR46652">
    <property type="entry name" value="LEUCINE-RICH REPEAT AND IQ DOMAIN-CONTAINING PROTEIN 1-RELATED"/>
    <property type="match status" value="1"/>
</dbReference>
<sequence length="1769" mass="193872">MSAPTETFPGATSDSNATSVCPSRAATLAGHSPQFSVSSAQVELLRQKLSSVLLYQPDLQDLLSLCAESNAWTVEEATLQPHTITTIELFLLQIPRMPLLQCFPYLVTVKFMNIGLESIADFAPLAHVEELWLSENHIRVIEGLDNMTRLRRLYLHNNRIESLNGLPPLRHLRELWLSSNRLSALTHLTPLRKLRVLYVSGNPLENLDDAFSKDMSHLNELNLSGCHLSSITDLYHLQQLSCLRNLWLLDPLFGDNPICRLHNYETLTLAMLGSLESLDGSFVTHEQRSLVESVLHKKRSYYAMRARILETQITLLARHAEACAVRHIKDYSKALLELRSCLQPVKHELAERALYHPDDKHGAGGSIGLLLCRTKSDKSTATRNSDDSSTTPPPVPTATLEELNRQLSLAIDTCEVQGRTVMLRLFEATQEAKAQSQVLKERFAVELHTAGNVRLETLSPDHEAYLGAVEMVQERFDHGLFAERFGIAKVEVTRVRRTINRGLRLRFDDRVKELRVDLANPQLRNRFVGLFGIVPVTSQGQSACLQHVLVRGTAARFSASSEDGKNNAVHQADSMSYRPVPAEEGVPLTNSLFYADEERLLSCCPSTGGASRNAGALSSGSEPSTWCRGQVVLYRVYLGKTVHALGGGGAVSSSSPPLSFLQQNGRVKRKDYSADTCAAYRLLPSTPAGDSGSSNSQPLPSSYMWYCFDRALLLPDCVVDYMYSVKEAPLTRSLKTPVLPGTMALKMNREAALALLNGLPPSLEWWETKSADADDTQKSRMRTDGIEDVLQCSEALLDFIHWCGPPGKQTRSRGTASYRNTLQQVAELETNNALACVQKTLGKDCMAFLLRSTTIDKGIGVSEDHSRDPSNGNMEIPLQAQHVEEYAAQISVNKTPLTLCVLRSRGITTVLQDFATPLCAHITTLDLAHNRLASVSWFALSKEAPQLQLLNLSGNVLSHLHLDGSRFPSLHTLDLSDNKLENVTDFATIRSAAAALEELFVHGNPFLWRADGQEAEARLWLYLLPPPTSMMSRAPGVKPAVVKLNTHPIGTYPGTLAAQRYRRACLLPGGRATSRMACITACLLQCVKRDTERCCASASVFSIDGVTGPESVFEQVIRQLERLMVAGDLEAYLQKDHTLKASLDEASHPSSPDGVLGDIHPPLSPVAPPCLNECDTFRWSGGLLDDASGLVDLLPNLCHLTLRGQALTNASPLLHLHRLETLNLAENHLTELPCLAELKALRELVLDFNELTSLPSTMGPLPALRILSASGNKITQVDATLFLNSSSVLDTLKSRTPSPPTPQLEALYLSYNCIADMNTIYALRDVLSLLILNVAGNPCAAFHGAGQEEEEVRLYLIHAFPQLRILDGVSISAAEMSKAREVYAGKINADLLTERACGPQETWASLRVLNLSHCSLKEVNLIEPFVALEVLHLQHNMLTSALGVGMLTQLTALDLSHNRLGGAPWRNVVGSASNANGSRGPPTAGPMTPPPALGDALVHLRRLQSLSLEANQITDLSALKLRFPHLKFLNMRGNELQHIQRGLVNLPELHELLLDQNKLRAFGTDSFLANTKLTILSAENNLLRSTEGLQQCRSLEQLKLGANRLADLNLLMTDLQYCPIKVAVFVGNPVARKTNYRASVIMRFTLLGELDRRVVTQEERDKAVSARMTELVVPPNVVIDINCLSGVGAVPGGSFVLPPQSGMNLNSLGGSVVSGAIGLPSRGRGGGVPVTQSPPQSHLASIRASVPSTKRAVAADRFAVHQRTRTYRR</sequence>
<accession>A0A836HGR2</accession>
<protein>
    <recommendedName>
        <fullName evidence="6">Protein phosphatase 1 regulatory subunit 7</fullName>
    </recommendedName>
</protein>
<dbReference type="InterPro" id="IPR003591">
    <property type="entry name" value="Leu-rich_rpt_typical-subtyp"/>
</dbReference>
<dbReference type="Pfam" id="PF12799">
    <property type="entry name" value="LRR_4"/>
    <property type="match status" value="1"/>
</dbReference>
<dbReference type="PANTHER" id="PTHR46652:SF8">
    <property type="entry name" value="LEUCINE RICH REPEAT CONTAINING 23"/>
    <property type="match status" value="1"/>
</dbReference>
<dbReference type="SMART" id="SM00369">
    <property type="entry name" value="LRR_TYP"/>
    <property type="match status" value="13"/>
</dbReference>
<reference evidence="4 5" key="1">
    <citation type="submission" date="2021-02" db="EMBL/GenBank/DDBJ databases">
        <title>Porcisia hertigi Genome sequencing and assembly.</title>
        <authorList>
            <person name="Almutairi H."/>
            <person name="Gatherer D."/>
        </authorList>
    </citation>
    <scope>NUCLEOTIDE SEQUENCE [LARGE SCALE GENOMIC DNA]</scope>
    <source>
        <strain evidence="4 5">C119</strain>
    </source>
</reference>
<evidence type="ECO:0000313" key="4">
    <source>
        <dbReference type="EMBL" id="KAG5492961.1"/>
    </source>
</evidence>
<proteinExistence type="predicted"/>
<feature type="region of interest" description="Disordered" evidence="3">
    <location>
        <begin position="1471"/>
        <end position="1492"/>
    </location>
</feature>
<evidence type="ECO:0000256" key="2">
    <source>
        <dbReference type="ARBA" id="ARBA00022737"/>
    </source>
</evidence>
<name>A0A836HGR2_9TRYP</name>
<dbReference type="SUPFAM" id="SSF52058">
    <property type="entry name" value="L domain-like"/>
    <property type="match status" value="3"/>
</dbReference>
<keyword evidence="5" id="KW-1185">Reference proteome</keyword>
<dbReference type="InterPro" id="IPR032675">
    <property type="entry name" value="LRR_dom_sf"/>
</dbReference>
<feature type="compositionally biased region" description="Pro residues" evidence="3">
    <location>
        <begin position="1483"/>
        <end position="1492"/>
    </location>
</feature>